<gene>
    <name evidence="2" type="ORF">V8G54_036767</name>
</gene>
<evidence type="ECO:0000313" key="2">
    <source>
        <dbReference type="EMBL" id="WVY91253.1"/>
    </source>
</evidence>
<feature type="compositionally biased region" description="Polar residues" evidence="1">
    <location>
        <begin position="67"/>
        <end position="82"/>
    </location>
</feature>
<name>A0AAQ3MIA2_VIGMU</name>
<feature type="compositionally biased region" description="Basic and acidic residues" evidence="1">
    <location>
        <begin position="37"/>
        <end position="50"/>
    </location>
</feature>
<reference evidence="2 3" key="1">
    <citation type="journal article" date="2023" name="Life. Sci Alliance">
        <title>Evolutionary insights into 3D genome organization and epigenetic landscape of Vigna mungo.</title>
        <authorList>
            <person name="Junaid A."/>
            <person name="Singh B."/>
            <person name="Bhatia S."/>
        </authorList>
    </citation>
    <scope>NUCLEOTIDE SEQUENCE [LARGE SCALE GENOMIC DNA]</scope>
    <source>
        <strain evidence="2">Urdbean</strain>
    </source>
</reference>
<dbReference type="AlphaFoldDB" id="A0AAQ3MIA2"/>
<accession>A0AAQ3MIA2</accession>
<sequence length="125" mass="14384">MQCLNKKQLTNENIVPSAPLAQPSSTTAGTQNSHPQPTREPKTARKDPQCKKINNAQRKNPKRNIKNTRNSHNSNSDSNLKPQNHRTDKTLNRRIQNPKFTILETLTPMLQKKNLRSNLQKRKQK</sequence>
<feature type="non-terminal residue" evidence="2">
    <location>
        <position position="1"/>
    </location>
</feature>
<feature type="compositionally biased region" description="Polar residues" evidence="1">
    <location>
        <begin position="22"/>
        <end position="36"/>
    </location>
</feature>
<keyword evidence="3" id="KW-1185">Reference proteome</keyword>
<proteinExistence type="predicted"/>
<dbReference type="EMBL" id="CP144690">
    <property type="protein sequence ID" value="WVY91253.1"/>
    <property type="molecule type" value="Genomic_DNA"/>
</dbReference>
<protein>
    <submittedName>
        <fullName evidence="2">Uncharacterized protein</fullName>
    </submittedName>
</protein>
<evidence type="ECO:0000256" key="1">
    <source>
        <dbReference type="SAM" id="MobiDB-lite"/>
    </source>
</evidence>
<feature type="compositionally biased region" description="Polar residues" evidence="1">
    <location>
        <begin position="1"/>
        <end position="14"/>
    </location>
</feature>
<feature type="region of interest" description="Disordered" evidence="1">
    <location>
        <begin position="1"/>
        <end position="104"/>
    </location>
</feature>
<organism evidence="2 3">
    <name type="scientific">Vigna mungo</name>
    <name type="common">Black gram</name>
    <name type="synonym">Phaseolus mungo</name>
    <dbReference type="NCBI Taxonomy" id="3915"/>
    <lineage>
        <taxon>Eukaryota</taxon>
        <taxon>Viridiplantae</taxon>
        <taxon>Streptophyta</taxon>
        <taxon>Embryophyta</taxon>
        <taxon>Tracheophyta</taxon>
        <taxon>Spermatophyta</taxon>
        <taxon>Magnoliopsida</taxon>
        <taxon>eudicotyledons</taxon>
        <taxon>Gunneridae</taxon>
        <taxon>Pentapetalae</taxon>
        <taxon>rosids</taxon>
        <taxon>fabids</taxon>
        <taxon>Fabales</taxon>
        <taxon>Fabaceae</taxon>
        <taxon>Papilionoideae</taxon>
        <taxon>50 kb inversion clade</taxon>
        <taxon>NPAAA clade</taxon>
        <taxon>indigoferoid/millettioid clade</taxon>
        <taxon>Phaseoleae</taxon>
        <taxon>Vigna</taxon>
    </lineage>
</organism>
<evidence type="ECO:0000313" key="3">
    <source>
        <dbReference type="Proteomes" id="UP001374535"/>
    </source>
</evidence>
<dbReference type="Proteomes" id="UP001374535">
    <property type="component" value="Chromosome 11"/>
</dbReference>